<organism evidence="5 6">
    <name type="scientific">Clostridium tarantellae</name>
    <dbReference type="NCBI Taxonomy" id="39493"/>
    <lineage>
        <taxon>Bacteria</taxon>
        <taxon>Bacillati</taxon>
        <taxon>Bacillota</taxon>
        <taxon>Clostridia</taxon>
        <taxon>Eubacteriales</taxon>
        <taxon>Clostridiaceae</taxon>
        <taxon>Clostridium</taxon>
    </lineage>
</organism>
<feature type="active site" description="Tele-phosphohistidine intermediate" evidence="3">
    <location>
        <position position="8"/>
    </location>
</feature>
<evidence type="ECO:0000256" key="2">
    <source>
        <dbReference type="ARBA" id="ARBA00023235"/>
    </source>
</evidence>
<dbReference type="OrthoDB" id="9781415at2"/>
<comment type="caution">
    <text evidence="5">The sequence shown here is derived from an EMBL/GenBank/DDBJ whole genome shotgun (WGS) entry which is preliminary data.</text>
</comment>
<evidence type="ECO:0000313" key="6">
    <source>
        <dbReference type="Proteomes" id="UP000430345"/>
    </source>
</evidence>
<gene>
    <name evidence="5" type="ORF">GBZ86_05770</name>
</gene>
<dbReference type="Proteomes" id="UP000430345">
    <property type="component" value="Unassembled WGS sequence"/>
</dbReference>
<dbReference type="PIRSF" id="PIRSF000709">
    <property type="entry name" value="6PFK_2-Ptase"/>
    <property type="match status" value="1"/>
</dbReference>
<dbReference type="EMBL" id="WHJC01000053">
    <property type="protein sequence ID" value="MPQ43270.1"/>
    <property type="molecule type" value="Genomic_DNA"/>
</dbReference>
<dbReference type="PANTHER" id="PTHR48100">
    <property type="entry name" value="BROAD-SPECIFICITY PHOSPHATASE YOR283W-RELATED"/>
    <property type="match status" value="1"/>
</dbReference>
<keyword evidence="1" id="KW-0324">Glycolysis</keyword>
<evidence type="ECO:0000256" key="3">
    <source>
        <dbReference type="PIRSR" id="PIRSR613078-1"/>
    </source>
</evidence>
<sequence length="210" mass="24739">MKIYLTRHGETVWNLEKRFQGWGDSELTDKGILRAKLLGERLKNIQIDKIYTSPIKRAYRTAEIIKGNRDIELISIDGIKEMNFGKWEGLRNYDIKQNPEYAPHLYNLFNNPKDYKTFGGESPKEFKKRIFNSMSEIIKNTNNNESILIVTHGMTVKYLITYFSKEFTEDKFTDLPIFKQASYTEINYDGSTFEIIKLNDIEHYNLNKVI</sequence>
<dbReference type="SMART" id="SM00855">
    <property type="entry name" value="PGAM"/>
    <property type="match status" value="1"/>
</dbReference>
<dbReference type="InterPro" id="IPR013078">
    <property type="entry name" value="His_Pase_superF_clade-1"/>
</dbReference>
<reference evidence="5 6" key="1">
    <citation type="submission" date="2019-10" db="EMBL/GenBank/DDBJ databases">
        <title>The Genome Sequence of Clostridium tarantellae Isolated from Fish Brain.</title>
        <authorList>
            <person name="Bano L."/>
            <person name="Kiel M."/>
            <person name="Sales G."/>
            <person name="Doxey A.C."/>
            <person name="Mansfield M.J."/>
            <person name="Schiavone M."/>
            <person name="Rossetto O."/>
            <person name="Pirazzini M."/>
            <person name="Dobrindt U."/>
            <person name="Montecucco C."/>
        </authorList>
    </citation>
    <scope>NUCLEOTIDE SEQUENCE [LARGE SCALE GENOMIC DNA]</scope>
    <source>
        <strain evidence="5 6">DSM 3997</strain>
    </source>
</reference>
<dbReference type="PANTHER" id="PTHR48100:SF1">
    <property type="entry name" value="HISTIDINE PHOSPHATASE FAMILY PROTEIN-RELATED"/>
    <property type="match status" value="1"/>
</dbReference>
<dbReference type="CDD" id="cd07067">
    <property type="entry name" value="HP_PGM_like"/>
    <property type="match status" value="1"/>
</dbReference>
<keyword evidence="6" id="KW-1185">Reference proteome</keyword>
<dbReference type="GO" id="GO:0016791">
    <property type="term" value="F:phosphatase activity"/>
    <property type="evidence" value="ECO:0007669"/>
    <property type="project" value="TreeGrafter"/>
</dbReference>
<accession>A0A6I1MJK0</accession>
<dbReference type="Pfam" id="PF00300">
    <property type="entry name" value="His_Phos_1"/>
    <property type="match status" value="1"/>
</dbReference>
<evidence type="ECO:0000256" key="1">
    <source>
        <dbReference type="ARBA" id="ARBA00023152"/>
    </source>
</evidence>
<keyword evidence="2" id="KW-0413">Isomerase</keyword>
<evidence type="ECO:0000313" key="5">
    <source>
        <dbReference type="EMBL" id="MPQ43270.1"/>
    </source>
</evidence>
<dbReference type="InterPro" id="IPR029033">
    <property type="entry name" value="His_PPase_superfam"/>
</dbReference>
<protein>
    <submittedName>
        <fullName evidence="5">Histidine phosphatase family protein</fullName>
    </submittedName>
</protein>
<name>A0A6I1MJK0_9CLOT</name>
<dbReference type="AlphaFoldDB" id="A0A6I1MJK0"/>
<feature type="binding site" evidence="4">
    <location>
        <begin position="7"/>
        <end position="14"/>
    </location>
    <ligand>
        <name>substrate</name>
    </ligand>
</feature>
<feature type="active site" description="Proton donor/acceptor" evidence="3">
    <location>
        <position position="81"/>
    </location>
</feature>
<dbReference type="SUPFAM" id="SSF53254">
    <property type="entry name" value="Phosphoglycerate mutase-like"/>
    <property type="match status" value="1"/>
</dbReference>
<dbReference type="Gene3D" id="3.40.50.1240">
    <property type="entry name" value="Phosphoglycerate mutase-like"/>
    <property type="match status" value="1"/>
</dbReference>
<dbReference type="RefSeq" id="WP_152888648.1">
    <property type="nucleotide sequence ID" value="NZ_WHJC01000053.1"/>
</dbReference>
<dbReference type="InterPro" id="IPR001345">
    <property type="entry name" value="PG/BPGM_mutase_AS"/>
</dbReference>
<evidence type="ECO:0000256" key="4">
    <source>
        <dbReference type="PIRSR" id="PIRSR613078-2"/>
    </source>
</evidence>
<dbReference type="PROSITE" id="PS00175">
    <property type="entry name" value="PG_MUTASE"/>
    <property type="match status" value="1"/>
</dbReference>
<feature type="binding site" evidence="4">
    <location>
        <position position="57"/>
    </location>
    <ligand>
        <name>substrate</name>
    </ligand>
</feature>
<proteinExistence type="predicted"/>
<dbReference type="GO" id="GO:0005737">
    <property type="term" value="C:cytoplasm"/>
    <property type="evidence" value="ECO:0007669"/>
    <property type="project" value="TreeGrafter"/>
</dbReference>
<dbReference type="InterPro" id="IPR050275">
    <property type="entry name" value="PGM_Phosphatase"/>
</dbReference>